<proteinExistence type="inferred from homology"/>
<comment type="cofactor">
    <cofactor evidence="1">
        <name>(R)-lipoate</name>
        <dbReference type="ChEBI" id="CHEBI:83088"/>
    </cofactor>
</comment>
<keyword evidence="4" id="KW-0450">Lipoyl</keyword>
<comment type="similarity">
    <text evidence="2">Belongs to the 2-oxoacid dehydrogenase family.</text>
</comment>
<name>A0A0P4VWI7_SCYOL</name>
<evidence type="ECO:0000256" key="4">
    <source>
        <dbReference type="ARBA" id="ARBA00022823"/>
    </source>
</evidence>
<dbReference type="EC" id="2.3.1.12" evidence="3"/>
<evidence type="ECO:0000256" key="7">
    <source>
        <dbReference type="ARBA" id="ARBA00032943"/>
    </source>
</evidence>
<dbReference type="GO" id="GO:0006086">
    <property type="term" value="P:pyruvate decarboxylation to acetyl-CoA"/>
    <property type="evidence" value="ECO:0007669"/>
    <property type="project" value="InterPro"/>
</dbReference>
<dbReference type="NCBIfam" id="TIGR01349">
    <property type="entry name" value="PDHac_trf_mito"/>
    <property type="match status" value="1"/>
</dbReference>
<dbReference type="SUPFAM" id="SSF52777">
    <property type="entry name" value="CoA-dependent acyltransferases"/>
    <property type="match status" value="1"/>
</dbReference>
<dbReference type="InterPro" id="IPR036625">
    <property type="entry name" value="E3-bd_dom_sf"/>
</dbReference>
<keyword evidence="6" id="KW-0808">Transferase</keyword>
<evidence type="ECO:0000256" key="8">
    <source>
        <dbReference type="SAM" id="MobiDB-lite"/>
    </source>
</evidence>
<dbReference type="FunFam" id="2.40.50.100:FF:000010">
    <property type="entry name" value="Acetyltransferase component of pyruvate dehydrogenase complex"/>
    <property type="match status" value="1"/>
</dbReference>
<dbReference type="GO" id="GO:0004742">
    <property type="term" value="F:dihydrolipoyllysine-residue acetyltransferase activity"/>
    <property type="evidence" value="ECO:0007669"/>
    <property type="project" value="UniProtKB-EC"/>
</dbReference>
<feature type="region of interest" description="Disordered" evidence="8">
    <location>
        <begin position="223"/>
        <end position="263"/>
    </location>
</feature>
<feature type="compositionally biased region" description="Pro residues" evidence="8">
    <location>
        <begin position="34"/>
        <end position="44"/>
    </location>
</feature>
<keyword evidence="5" id="KW-0809">Transit peptide</keyword>
<evidence type="ECO:0000256" key="5">
    <source>
        <dbReference type="ARBA" id="ARBA00022946"/>
    </source>
</evidence>
<dbReference type="EMBL" id="GDRN01102965">
    <property type="protein sequence ID" value="JAI58158.1"/>
    <property type="molecule type" value="Transcribed_RNA"/>
</dbReference>
<dbReference type="SUPFAM" id="SSF51230">
    <property type="entry name" value="Single hybrid motif"/>
    <property type="match status" value="1"/>
</dbReference>
<sequence>MLTSRSDITLITSVCLEHQDQDCEGQPNTTWPSPEGPCPSPPGPSSAGTSGKGAGEVMLRFTYSLRAALPTLLPKNAPKRVHHRYFSALVLSGKRKGRSQGVPVEAYKPTAWRLASPVFRGYASDADLPPHIKVNLPALSPTMEMGTIISWEKKEGDVLNEGDLLAEIETDKATMGMETPEEGVLAKILVPAGEKDVPLGKLLCIIVSDEKDVAAFKDYKAPEGPSAAAAAPPPPPPPTPAPAAPAAALPPPPVAAAPPPPLPAASPTAPGGLVFASPYAKKIAGEQNVDLLSVAQLSGMGHSTADWLRAADIEKFASQAAGIGAQQVGSMPAEQAGYTDIPISNIRNVIAKRLCMSKQTIPHYYLSIDVCMDAVAQLRQEFNQLLDQEGVRLSFNDFIIKASALACRKVPEANSSWMDTVIRHFDNVDVSVAVSTDRGLITPIIFRAEQKGLATISADMKNLAARAREGKLQPHEFQGGTFSVSNLGMMGVKNFSAIINPPQSCILAVGGTERRLVADEAMEKGFRVAQVMTVTLSCDHRTVDGAVGAQWLAAFKRFLEHPSTMIL</sequence>
<dbReference type="InterPro" id="IPR023213">
    <property type="entry name" value="CAT-like_dom_sf"/>
</dbReference>
<dbReference type="InterPro" id="IPR000089">
    <property type="entry name" value="Biotin_lipoyl"/>
</dbReference>
<evidence type="ECO:0000256" key="1">
    <source>
        <dbReference type="ARBA" id="ARBA00001938"/>
    </source>
</evidence>
<dbReference type="InterPro" id="IPR001078">
    <property type="entry name" value="2-oxoacid_DH_actylTfrase"/>
</dbReference>
<dbReference type="CDD" id="cd06849">
    <property type="entry name" value="lipoyl_domain"/>
    <property type="match status" value="1"/>
</dbReference>
<evidence type="ECO:0000256" key="3">
    <source>
        <dbReference type="ARBA" id="ARBA00013114"/>
    </source>
</evidence>
<dbReference type="Gene3D" id="4.10.320.10">
    <property type="entry name" value="E3-binding domain"/>
    <property type="match status" value="1"/>
</dbReference>
<dbReference type="Pfam" id="PF00364">
    <property type="entry name" value="Biotin_lipoyl"/>
    <property type="match status" value="1"/>
</dbReference>
<evidence type="ECO:0000259" key="9">
    <source>
        <dbReference type="PROSITE" id="PS50968"/>
    </source>
</evidence>
<feature type="domain" description="Lipoyl-binding" evidence="9">
    <location>
        <begin position="131"/>
        <end position="207"/>
    </location>
</feature>
<dbReference type="AlphaFoldDB" id="A0A0P4VWI7"/>
<dbReference type="GO" id="GO:0045254">
    <property type="term" value="C:pyruvate dehydrogenase complex"/>
    <property type="evidence" value="ECO:0007669"/>
    <property type="project" value="InterPro"/>
</dbReference>
<evidence type="ECO:0000256" key="6">
    <source>
        <dbReference type="ARBA" id="ARBA00023315"/>
    </source>
</evidence>
<dbReference type="InterPro" id="IPR006257">
    <property type="entry name" value="LAT1"/>
</dbReference>
<dbReference type="Gene3D" id="3.30.559.10">
    <property type="entry name" value="Chloramphenicol acetyltransferase-like domain"/>
    <property type="match status" value="1"/>
</dbReference>
<protein>
    <recommendedName>
        <fullName evidence="3">dihydrolipoyllysine-residue acetyltransferase</fullName>
        <ecNumber evidence="3">2.3.1.12</ecNumber>
    </recommendedName>
    <alternativeName>
        <fullName evidence="7">Pyruvate dehydrogenase complex component E2</fullName>
    </alternativeName>
</protein>
<dbReference type="FunFam" id="3.30.559.10:FF:000003">
    <property type="entry name" value="Acetyltransferase component of pyruvate dehydrogenase complex"/>
    <property type="match status" value="1"/>
</dbReference>
<dbReference type="InterPro" id="IPR045257">
    <property type="entry name" value="E2/Pdx1"/>
</dbReference>
<dbReference type="Pfam" id="PF00198">
    <property type="entry name" value="2-oxoacid_dh"/>
    <property type="match status" value="1"/>
</dbReference>
<dbReference type="PROSITE" id="PS50968">
    <property type="entry name" value="BIOTINYL_LIPOYL"/>
    <property type="match status" value="1"/>
</dbReference>
<organism evidence="10">
    <name type="scientific">Scylla olivacea</name>
    <name type="common">Orange mud crab</name>
    <name type="synonym">Cancer olivacea</name>
    <dbReference type="NCBI Taxonomy" id="85551"/>
    <lineage>
        <taxon>Eukaryota</taxon>
        <taxon>Metazoa</taxon>
        <taxon>Ecdysozoa</taxon>
        <taxon>Arthropoda</taxon>
        <taxon>Crustacea</taxon>
        <taxon>Multicrustacea</taxon>
        <taxon>Malacostraca</taxon>
        <taxon>Eumalacostraca</taxon>
        <taxon>Eucarida</taxon>
        <taxon>Decapoda</taxon>
        <taxon>Pleocyemata</taxon>
        <taxon>Brachyura</taxon>
        <taxon>Eubrachyura</taxon>
        <taxon>Portunoidea</taxon>
        <taxon>Portunidae</taxon>
        <taxon>Portuninae</taxon>
        <taxon>Scylla</taxon>
    </lineage>
</organism>
<accession>A0A0P4VWI7</accession>
<dbReference type="InterPro" id="IPR011053">
    <property type="entry name" value="Single_hybrid_motif"/>
</dbReference>
<dbReference type="PANTHER" id="PTHR23151">
    <property type="entry name" value="DIHYDROLIPOAMIDE ACETYL/SUCCINYL-TRANSFERASE-RELATED"/>
    <property type="match status" value="1"/>
</dbReference>
<dbReference type="Gene3D" id="2.40.50.100">
    <property type="match status" value="1"/>
</dbReference>
<feature type="region of interest" description="Disordered" evidence="8">
    <location>
        <begin position="21"/>
        <end position="53"/>
    </location>
</feature>
<evidence type="ECO:0000313" key="10">
    <source>
        <dbReference type="EMBL" id="JAI58158.1"/>
    </source>
</evidence>
<evidence type="ECO:0000256" key="2">
    <source>
        <dbReference type="ARBA" id="ARBA00007317"/>
    </source>
</evidence>
<feature type="compositionally biased region" description="Pro residues" evidence="8">
    <location>
        <begin position="231"/>
        <end position="263"/>
    </location>
</feature>
<dbReference type="PROSITE" id="PS00189">
    <property type="entry name" value="LIPOYL"/>
    <property type="match status" value="1"/>
</dbReference>
<dbReference type="InterPro" id="IPR003016">
    <property type="entry name" value="2-oxoA_DH_lipoyl-BS"/>
</dbReference>
<reference evidence="10" key="1">
    <citation type="submission" date="2015-09" db="EMBL/GenBank/DDBJ databases">
        <title>Scylla olivacea transcriptome.</title>
        <authorList>
            <person name="Ikhwanuddin M."/>
        </authorList>
    </citation>
    <scope>NUCLEOTIDE SEQUENCE</scope>
</reference>
<dbReference type="PANTHER" id="PTHR23151:SF90">
    <property type="entry name" value="DIHYDROLIPOYLLYSINE-RESIDUE ACETYLTRANSFERASE COMPONENT OF PYRUVATE DEHYDROGENASE COMPLEX, MITOCHONDRIAL-RELATED"/>
    <property type="match status" value="1"/>
</dbReference>
<keyword evidence="6" id="KW-0012">Acyltransferase</keyword>